<sequence>MLSQIVQNLFNNVSKYLKEEPHSTNPNYDVVLHIGEGSNYKKFYAHSVTLKTSCTYFESALSGRWLKMEDNYYILNKPNISSEVFEIILKFIYTETLPSDKSVPPPLLFELLIAADELCLGRLIDHTQKQLNDSLDCTNFFIDNLIVIYNLTTQFPHFQILQRHFLMLVEKHPTEIFQSHNFLELPEEILLSCLKNDYLHLYEIEIWEKVLDWGINQIPRKLNRCNVEEWEAEDFIELEMKLKNCMPLIRFYHIKSGILYNEVIPFQPIIPDPIFNKILKFHLTNEILSLPIEISNVRCPELYDNKATLSNTLKLLDSIDKYFGYFWSRIYARKLHGSIEFLPRYLEGVTKLTYLPGYKSDNYVKFDDLVQKPILKQAFLSSMIVDFAWLSSKLPNNRQIVLAKDWRIEDNETQGLNGVPNTKYLIVHAPKSESGFGCFHAKLMLLFFDNWMRVVISSGNLVPQDWELCENVVFIQDFLARDKSKEYNGLQGFARDINDFLVAMGLKTHIVNLLPEYDYSKSKATLVPSIPGIHKGMENIKRFGHGRISKAVKEFCGSREDVQLEFQSSSIGSLNKQYLVEFYLSARGLDPVSAQSRPRPKKGEADHLPPIIVVYPSHEVVYESNYEQSAKFAIASTICLSEKAYIKNTFPKEILRNCISKRDGMLMHSKFALAQFREKPNEMPLNVESQENAGGWYYCGSHNFSESAWGKITTSRESKELQIRIYNWELGVFFPIYRKEQEYLPNQDFDKKDWFNEHSVPVPYIRPPPRYVRNETPKVNLICKSINTKPLD</sequence>
<accession>A0A9W4SAT2</accession>
<feature type="active site" description="Nucleophile" evidence="1">
    <location>
        <position position="440"/>
    </location>
</feature>
<feature type="binding site" evidence="2">
    <location>
        <position position="670"/>
    </location>
    <ligand>
        <name>substrate</name>
    </ligand>
</feature>
<dbReference type="AlphaFoldDB" id="A0A9W4SAT2"/>
<dbReference type="Gene3D" id="1.25.40.420">
    <property type="match status" value="1"/>
</dbReference>
<dbReference type="CDD" id="cd09122">
    <property type="entry name" value="PLDc_Tdp1_1"/>
    <property type="match status" value="1"/>
</dbReference>
<dbReference type="SMART" id="SM00225">
    <property type="entry name" value="BTB"/>
    <property type="match status" value="1"/>
</dbReference>
<keyword evidence="6" id="KW-1185">Reference proteome</keyword>
<feature type="domain" description="BTB" evidence="4">
    <location>
        <begin position="28"/>
        <end position="101"/>
    </location>
</feature>
<protein>
    <submittedName>
        <fullName evidence="5">11317_t:CDS:1</fullName>
    </submittedName>
</protein>
<feature type="binding site" evidence="2">
    <location>
        <position position="442"/>
    </location>
    <ligand>
        <name>substrate</name>
    </ligand>
</feature>
<dbReference type="GO" id="GO:0008081">
    <property type="term" value="F:phosphoric diester hydrolase activity"/>
    <property type="evidence" value="ECO:0007669"/>
    <property type="project" value="InterPro"/>
</dbReference>
<dbReference type="Pfam" id="PF06087">
    <property type="entry name" value="Tyr-DNA_phospho"/>
    <property type="match status" value="1"/>
</dbReference>
<dbReference type="Pfam" id="PF00651">
    <property type="entry name" value="BTB"/>
    <property type="match status" value="1"/>
</dbReference>
<dbReference type="SUPFAM" id="SSF56024">
    <property type="entry name" value="Phospholipase D/nuclease"/>
    <property type="match status" value="2"/>
</dbReference>
<organism evidence="5 6">
    <name type="scientific">Funneliformis geosporum</name>
    <dbReference type="NCBI Taxonomy" id="1117311"/>
    <lineage>
        <taxon>Eukaryota</taxon>
        <taxon>Fungi</taxon>
        <taxon>Fungi incertae sedis</taxon>
        <taxon>Mucoromycota</taxon>
        <taxon>Glomeromycotina</taxon>
        <taxon>Glomeromycetes</taxon>
        <taxon>Glomerales</taxon>
        <taxon>Glomeraceae</taxon>
        <taxon>Funneliformis</taxon>
    </lineage>
</organism>
<comment type="caution">
    <text evidence="5">The sequence shown here is derived from an EMBL/GenBank/DDBJ whole genome shotgun (WGS) entry which is preliminary data.</text>
</comment>
<dbReference type="GO" id="GO:0006281">
    <property type="term" value="P:DNA repair"/>
    <property type="evidence" value="ECO:0007669"/>
    <property type="project" value="InterPro"/>
</dbReference>
<dbReference type="PROSITE" id="PS50097">
    <property type="entry name" value="BTB"/>
    <property type="match status" value="1"/>
</dbReference>
<dbReference type="PANTHER" id="PTHR12415">
    <property type="entry name" value="TYROSYL-DNA PHOSPHODIESTERASE 1"/>
    <property type="match status" value="1"/>
</dbReference>
<feature type="site" description="Interaction with DNA" evidence="3">
    <location>
        <position position="705"/>
    </location>
</feature>
<dbReference type="Pfam" id="PF07707">
    <property type="entry name" value="BACK"/>
    <property type="match status" value="1"/>
</dbReference>
<dbReference type="Gene3D" id="3.30.870.10">
    <property type="entry name" value="Endonuclease Chain A"/>
    <property type="match status" value="2"/>
</dbReference>
<gene>
    <name evidence="5" type="ORF">FWILDA_LOCUS878</name>
</gene>
<evidence type="ECO:0000313" key="6">
    <source>
        <dbReference type="Proteomes" id="UP001153678"/>
    </source>
</evidence>
<evidence type="ECO:0000256" key="3">
    <source>
        <dbReference type="PIRSR" id="PIRSR610347-3"/>
    </source>
</evidence>
<dbReference type="EMBL" id="CAMKVN010000068">
    <property type="protein sequence ID" value="CAI2163064.1"/>
    <property type="molecule type" value="Genomic_DNA"/>
</dbReference>
<evidence type="ECO:0000313" key="5">
    <source>
        <dbReference type="EMBL" id="CAI2163064.1"/>
    </source>
</evidence>
<evidence type="ECO:0000259" key="4">
    <source>
        <dbReference type="PROSITE" id="PS50097"/>
    </source>
</evidence>
<dbReference type="Proteomes" id="UP001153678">
    <property type="component" value="Unassembled WGS sequence"/>
</dbReference>
<evidence type="ECO:0000256" key="2">
    <source>
        <dbReference type="PIRSR" id="PIRSR610347-2"/>
    </source>
</evidence>
<evidence type="ECO:0000256" key="1">
    <source>
        <dbReference type="PIRSR" id="PIRSR610347-1"/>
    </source>
</evidence>
<dbReference type="CDD" id="cd18186">
    <property type="entry name" value="BTB_POZ_ZBTB_KLHL-like"/>
    <property type="match status" value="1"/>
</dbReference>
<dbReference type="InterPro" id="IPR011705">
    <property type="entry name" value="BACK"/>
</dbReference>
<proteinExistence type="predicted"/>
<dbReference type="OrthoDB" id="47785at2759"/>
<feature type="active site" description="Proton donor/acceptor" evidence="1">
    <location>
        <position position="668"/>
    </location>
</feature>
<name>A0A9W4SAT2_9GLOM</name>
<dbReference type="InterPro" id="IPR011333">
    <property type="entry name" value="SKP1/BTB/POZ_sf"/>
</dbReference>
<dbReference type="GO" id="GO:0005634">
    <property type="term" value="C:nucleus"/>
    <property type="evidence" value="ECO:0007669"/>
    <property type="project" value="InterPro"/>
</dbReference>
<dbReference type="SUPFAM" id="SSF54695">
    <property type="entry name" value="POZ domain"/>
    <property type="match status" value="1"/>
</dbReference>
<reference evidence="5" key="1">
    <citation type="submission" date="2022-08" db="EMBL/GenBank/DDBJ databases">
        <authorList>
            <person name="Kallberg Y."/>
            <person name="Tangrot J."/>
            <person name="Rosling A."/>
        </authorList>
    </citation>
    <scope>NUCLEOTIDE SEQUENCE</scope>
    <source>
        <strain evidence="5">Wild A</strain>
    </source>
</reference>
<dbReference type="Gene3D" id="3.30.710.10">
    <property type="entry name" value="Potassium Channel Kv1.1, Chain A"/>
    <property type="match status" value="1"/>
</dbReference>
<dbReference type="InterPro" id="IPR000210">
    <property type="entry name" value="BTB/POZ_dom"/>
</dbReference>
<dbReference type="InterPro" id="IPR010347">
    <property type="entry name" value="Tdp1"/>
</dbReference>